<dbReference type="PANTHER" id="PTHR35526:SF3">
    <property type="entry name" value="ANTI-SIGMA-F FACTOR RSBW"/>
    <property type="match status" value="1"/>
</dbReference>
<name>A0A931DJT0_9ACTN</name>
<evidence type="ECO:0000259" key="2">
    <source>
        <dbReference type="Pfam" id="PF13581"/>
    </source>
</evidence>
<dbReference type="InterPro" id="IPR036890">
    <property type="entry name" value="HATPase_C_sf"/>
</dbReference>
<dbReference type="Proteomes" id="UP000614047">
    <property type="component" value="Unassembled WGS sequence"/>
</dbReference>
<dbReference type="RefSeq" id="WP_197012420.1">
    <property type="nucleotide sequence ID" value="NZ_BAABES010000010.1"/>
</dbReference>
<keyword evidence="4" id="KW-1185">Reference proteome</keyword>
<dbReference type="SUPFAM" id="SSF55874">
    <property type="entry name" value="ATPase domain of HSP90 chaperone/DNA topoisomerase II/histidine kinase"/>
    <property type="match status" value="1"/>
</dbReference>
<organism evidence="3 4">
    <name type="scientific">Actinomadura viridis</name>
    <dbReference type="NCBI Taxonomy" id="58110"/>
    <lineage>
        <taxon>Bacteria</taxon>
        <taxon>Bacillati</taxon>
        <taxon>Actinomycetota</taxon>
        <taxon>Actinomycetes</taxon>
        <taxon>Streptosporangiales</taxon>
        <taxon>Thermomonosporaceae</taxon>
        <taxon>Actinomadura</taxon>
    </lineage>
</organism>
<sequence length="123" mass="13186">MNLLGHRLELSTPETAPDTRKTVRALAAGIVTNPGRLDDIELMTGEGIANALLHGEGPIDVSVSVNANQVCVEITNHARSNRPAKGHRGDHGRGLSIIDALATSWRLERAGADTMLRFEVDVD</sequence>
<comment type="caution">
    <text evidence="3">The sequence shown here is derived from an EMBL/GenBank/DDBJ whole genome shotgun (WGS) entry which is preliminary data.</text>
</comment>
<dbReference type="Gene3D" id="3.30.565.10">
    <property type="entry name" value="Histidine kinase-like ATPase, C-terminal domain"/>
    <property type="match status" value="1"/>
</dbReference>
<dbReference type="EMBL" id="JADOUA010000001">
    <property type="protein sequence ID" value="MBG6089878.1"/>
    <property type="molecule type" value="Genomic_DNA"/>
</dbReference>
<dbReference type="InterPro" id="IPR003594">
    <property type="entry name" value="HATPase_dom"/>
</dbReference>
<evidence type="ECO:0000313" key="4">
    <source>
        <dbReference type="Proteomes" id="UP000614047"/>
    </source>
</evidence>
<protein>
    <submittedName>
        <fullName evidence="3">Anti-sigma regulatory factor (Ser/Thr protein kinase)</fullName>
    </submittedName>
</protein>
<dbReference type="Pfam" id="PF13581">
    <property type="entry name" value="HATPase_c_2"/>
    <property type="match status" value="1"/>
</dbReference>
<dbReference type="GO" id="GO:0004674">
    <property type="term" value="F:protein serine/threonine kinase activity"/>
    <property type="evidence" value="ECO:0007669"/>
    <property type="project" value="UniProtKB-KW"/>
</dbReference>
<dbReference type="PANTHER" id="PTHR35526">
    <property type="entry name" value="ANTI-SIGMA-F FACTOR RSBW-RELATED"/>
    <property type="match status" value="1"/>
</dbReference>
<gene>
    <name evidence="3" type="ORF">IW256_003991</name>
</gene>
<feature type="domain" description="Histidine kinase/HSP90-like ATPase" evidence="2">
    <location>
        <begin position="11"/>
        <end position="118"/>
    </location>
</feature>
<evidence type="ECO:0000256" key="1">
    <source>
        <dbReference type="ARBA" id="ARBA00022527"/>
    </source>
</evidence>
<evidence type="ECO:0000313" key="3">
    <source>
        <dbReference type="EMBL" id="MBG6089878.1"/>
    </source>
</evidence>
<dbReference type="AlphaFoldDB" id="A0A931DJT0"/>
<proteinExistence type="predicted"/>
<dbReference type="CDD" id="cd16936">
    <property type="entry name" value="HATPase_RsbW-like"/>
    <property type="match status" value="1"/>
</dbReference>
<dbReference type="InterPro" id="IPR050267">
    <property type="entry name" value="Anti-sigma-factor_SerPK"/>
</dbReference>
<keyword evidence="1" id="KW-0418">Kinase</keyword>
<keyword evidence="1" id="KW-0723">Serine/threonine-protein kinase</keyword>
<accession>A0A931DJT0</accession>
<keyword evidence="1" id="KW-0808">Transferase</keyword>
<reference evidence="3" key="1">
    <citation type="submission" date="2020-11" db="EMBL/GenBank/DDBJ databases">
        <title>Sequencing the genomes of 1000 actinobacteria strains.</title>
        <authorList>
            <person name="Klenk H.-P."/>
        </authorList>
    </citation>
    <scope>NUCLEOTIDE SEQUENCE</scope>
    <source>
        <strain evidence="3">DSM 43175</strain>
    </source>
</reference>